<dbReference type="AlphaFoldDB" id="A0A0V8QFP5"/>
<evidence type="ECO:0000313" key="5">
    <source>
        <dbReference type="Proteomes" id="UP000054874"/>
    </source>
</evidence>
<dbReference type="STRING" id="290052.ASU35_09860"/>
<keyword evidence="2" id="KW-0326">Glycosidase</keyword>
<dbReference type="Gene3D" id="2.60.40.1180">
    <property type="entry name" value="Golgi alpha-mannosidase II"/>
    <property type="match status" value="1"/>
</dbReference>
<dbReference type="Gene3D" id="3.20.20.80">
    <property type="entry name" value="Glycosidases"/>
    <property type="match status" value="1"/>
</dbReference>
<dbReference type="InterPro" id="IPR013780">
    <property type="entry name" value="Glyco_hydro_b"/>
</dbReference>
<dbReference type="EMBL" id="LNAM01000150">
    <property type="protein sequence ID" value="KSV59219.1"/>
    <property type="molecule type" value="Genomic_DNA"/>
</dbReference>
<sequence>MKKSLYILVLKKVKSEVISMKWYDKAVFYHIYPLGFCGAPRQNDGMSEEHRFDKLEKWLPHITDLGCTAIYIGPLFESVGHGYETTDYKKVDRRLGCNEEFAAYVRKCHNLGLRVIVDGVFNHTGREFFAFRDLKEKRENSVYKDWYCNVNFWGNNEYNDGFSYENWGGYNLLVKLNQKNPAVQEYIYEVIRFWVKEFDIDGIRLDAADVLDFEFMKGIRRVANEVKEDFWLMGEVIHGDYSRWANQEMLHSVTNYELHKGLFSGHNDHNYFEIAHSVKRLLGLCGQVKLYNFVDNHDVARIYNKLNVKEHLIPVHMLLYTLPGIPSIYYGSEFAIEGAKEKGSDDSLRPCLDLESCMERKEGKELLFLLRRLGQLKAQYAELSEGEYRELVLTNRQFAFGRILGENAVITAVNNDDKEAGMEIPLPVRAYRVLDLMTMEYLPIEDGKIRIAIAGGNGRILYAIK</sequence>
<name>A0A0V8QFP5_9FIRM</name>
<dbReference type="PANTHER" id="PTHR10357">
    <property type="entry name" value="ALPHA-AMYLASE FAMILY MEMBER"/>
    <property type="match status" value="1"/>
</dbReference>
<dbReference type="SMART" id="SM00642">
    <property type="entry name" value="Aamy"/>
    <property type="match status" value="1"/>
</dbReference>
<dbReference type="Proteomes" id="UP000054874">
    <property type="component" value="Unassembled WGS sequence"/>
</dbReference>
<keyword evidence="1" id="KW-0378">Hydrolase</keyword>
<evidence type="ECO:0000256" key="1">
    <source>
        <dbReference type="ARBA" id="ARBA00022801"/>
    </source>
</evidence>
<dbReference type="InterPro" id="IPR006047">
    <property type="entry name" value="GH13_cat_dom"/>
</dbReference>
<evidence type="ECO:0000256" key="2">
    <source>
        <dbReference type="ARBA" id="ARBA00023295"/>
    </source>
</evidence>
<accession>A0A0V8QFP5</accession>
<keyword evidence="5" id="KW-1185">Reference proteome</keyword>
<dbReference type="SUPFAM" id="SSF51445">
    <property type="entry name" value="(Trans)glycosidases"/>
    <property type="match status" value="1"/>
</dbReference>
<dbReference type="SUPFAM" id="SSF51011">
    <property type="entry name" value="Glycosyl hydrolase domain"/>
    <property type="match status" value="1"/>
</dbReference>
<dbReference type="Pfam" id="PF00128">
    <property type="entry name" value="Alpha-amylase"/>
    <property type="match status" value="1"/>
</dbReference>
<dbReference type="GO" id="GO:0016798">
    <property type="term" value="F:hydrolase activity, acting on glycosyl bonds"/>
    <property type="evidence" value="ECO:0007669"/>
    <property type="project" value="UniProtKB-KW"/>
</dbReference>
<organism evidence="4 5">
    <name type="scientific">Acetivibrio ethanolgignens</name>
    <dbReference type="NCBI Taxonomy" id="290052"/>
    <lineage>
        <taxon>Bacteria</taxon>
        <taxon>Bacillati</taxon>
        <taxon>Bacillota</taxon>
        <taxon>Clostridia</taxon>
        <taxon>Eubacteriales</taxon>
        <taxon>Oscillospiraceae</taxon>
        <taxon>Acetivibrio</taxon>
    </lineage>
</organism>
<protein>
    <recommendedName>
        <fullName evidence="3">Glycosyl hydrolase family 13 catalytic domain-containing protein</fullName>
    </recommendedName>
</protein>
<comment type="caution">
    <text evidence="4">The sequence shown here is derived from an EMBL/GenBank/DDBJ whole genome shotgun (WGS) entry which is preliminary data.</text>
</comment>
<reference evidence="4 5" key="1">
    <citation type="submission" date="2015-11" db="EMBL/GenBank/DDBJ databases">
        <title>Butyribacter intestini gen. nov., sp. nov., a butyric acid-producing bacterium of the family Lachnospiraceae isolated from the human faeces.</title>
        <authorList>
            <person name="Zou Y."/>
            <person name="Xue W."/>
            <person name="Luo G."/>
            <person name="Lv M."/>
        </authorList>
    </citation>
    <scope>NUCLEOTIDE SEQUENCE [LARGE SCALE GENOMIC DNA]</scope>
    <source>
        <strain evidence="4 5">ACET-33324</strain>
    </source>
</reference>
<dbReference type="PANTHER" id="PTHR10357:SF210">
    <property type="entry name" value="MALTODEXTRIN GLUCOSIDASE"/>
    <property type="match status" value="1"/>
</dbReference>
<dbReference type="InterPro" id="IPR017853">
    <property type="entry name" value="GH"/>
</dbReference>
<proteinExistence type="predicted"/>
<dbReference type="GO" id="GO:0005975">
    <property type="term" value="P:carbohydrate metabolic process"/>
    <property type="evidence" value="ECO:0007669"/>
    <property type="project" value="InterPro"/>
</dbReference>
<feature type="domain" description="Glycosyl hydrolase family 13 catalytic" evidence="3">
    <location>
        <begin position="30"/>
        <end position="377"/>
    </location>
</feature>
<dbReference type="CDD" id="cd11353">
    <property type="entry name" value="AmyAc_euk_bac_CMD_like"/>
    <property type="match status" value="1"/>
</dbReference>
<evidence type="ECO:0000313" key="4">
    <source>
        <dbReference type="EMBL" id="KSV59219.1"/>
    </source>
</evidence>
<evidence type="ECO:0000259" key="3">
    <source>
        <dbReference type="SMART" id="SM00642"/>
    </source>
</evidence>
<gene>
    <name evidence="4" type="ORF">ASU35_09860</name>
</gene>